<evidence type="ECO:0000256" key="8">
    <source>
        <dbReference type="SAM" id="MobiDB-lite"/>
    </source>
</evidence>
<organism evidence="11 12">
    <name type="scientific">Batrachochytrium salamandrivorans</name>
    <dbReference type="NCBI Taxonomy" id="1357716"/>
    <lineage>
        <taxon>Eukaryota</taxon>
        <taxon>Fungi</taxon>
        <taxon>Fungi incertae sedis</taxon>
        <taxon>Chytridiomycota</taxon>
        <taxon>Chytridiomycota incertae sedis</taxon>
        <taxon>Chytridiomycetes</taxon>
        <taxon>Rhizophydiales</taxon>
        <taxon>Rhizophydiales incertae sedis</taxon>
        <taxon>Batrachochytrium</taxon>
    </lineage>
</organism>
<dbReference type="PANTHER" id="PTHR13405">
    <property type="entry name" value="NUCLEAR PORE COMPLEX PROTEIN NUP133"/>
    <property type="match status" value="1"/>
</dbReference>
<dbReference type="Gene3D" id="1.20.58.1380">
    <property type="match status" value="1"/>
</dbReference>
<feature type="domain" description="Nucleoporin Nup133/Nup155-like C-terminal" evidence="9">
    <location>
        <begin position="917"/>
        <end position="1042"/>
    </location>
</feature>
<dbReference type="EMBL" id="JAFCIX010000042">
    <property type="protein sequence ID" value="KAH6600250.1"/>
    <property type="molecule type" value="Genomic_DNA"/>
</dbReference>
<dbReference type="Proteomes" id="UP001648503">
    <property type="component" value="Unassembled WGS sequence"/>
</dbReference>
<reference evidence="11 12" key="1">
    <citation type="submission" date="2021-02" db="EMBL/GenBank/DDBJ databases">
        <title>Variation within the Batrachochytrium salamandrivorans European outbreak.</title>
        <authorList>
            <person name="Kelly M."/>
            <person name="Pasmans F."/>
            <person name="Shea T.P."/>
            <person name="Munoz J.F."/>
            <person name="Carranza S."/>
            <person name="Cuomo C.A."/>
            <person name="Martel A."/>
        </authorList>
    </citation>
    <scope>NUCLEOTIDE SEQUENCE [LARGE SCALE GENOMIC DNA]</scope>
    <source>
        <strain evidence="11 12">AMFP18/2</strain>
    </source>
</reference>
<evidence type="ECO:0000259" key="9">
    <source>
        <dbReference type="Pfam" id="PF03177"/>
    </source>
</evidence>
<keyword evidence="7" id="KW-0539">Nucleus</keyword>
<gene>
    <name evidence="11" type="ORF">BASA50_002425</name>
</gene>
<accession>A0ABQ8FPB2</accession>
<dbReference type="InterPro" id="IPR007187">
    <property type="entry name" value="Nucleoporin_Nup133/Nup155_C"/>
</dbReference>
<dbReference type="SUPFAM" id="SSF117289">
    <property type="entry name" value="Nucleoporin domain"/>
    <property type="match status" value="1"/>
</dbReference>
<keyword evidence="12" id="KW-1185">Reference proteome</keyword>
<dbReference type="Gene3D" id="2.130.10.10">
    <property type="entry name" value="YVTN repeat-like/Quinoprotein amine dehydrogenase"/>
    <property type="match status" value="1"/>
</dbReference>
<evidence type="ECO:0000313" key="12">
    <source>
        <dbReference type="Proteomes" id="UP001648503"/>
    </source>
</evidence>
<feature type="region of interest" description="Disordered" evidence="8">
    <location>
        <begin position="1"/>
        <end position="24"/>
    </location>
</feature>
<dbReference type="Pfam" id="PF08801">
    <property type="entry name" value="Nucleoporin_N"/>
    <property type="match status" value="1"/>
</dbReference>
<comment type="similarity">
    <text evidence="2">Belongs to the nucleoporin Nup133 family.</text>
</comment>
<dbReference type="InterPro" id="IPR015943">
    <property type="entry name" value="WD40/YVTN_repeat-like_dom_sf"/>
</dbReference>
<keyword evidence="5" id="KW-0653">Protein transport</keyword>
<evidence type="ECO:0000256" key="5">
    <source>
        <dbReference type="ARBA" id="ARBA00022927"/>
    </source>
</evidence>
<comment type="subcellular location">
    <subcellularLocation>
        <location evidence="1">Nucleus envelope</location>
    </subcellularLocation>
</comment>
<name>A0ABQ8FPB2_9FUNG</name>
<evidence type="ECO:0000256" key="4">
    <source>
        <dbReference type="ARBA" id="ARBA00022816"/>
    </source>
</evidence>
<protein>
    <recommendedName>
        <fullName evidence="13">Nucleoporin Nup133/Nup155-like C-terminal domain-containing protein</fullName>
    </recommendedName>
</protein>
<comment type="caution">
    <text evidence="11">The sequence shown here is derived from an EMBL/GenBank/DDBJ whole genome shotgun (WGS) entry which is preliminary data.</text>
</comment>
<dbReference type="Pfam" id="PF03177">
    <property type="entry name" value="Nucleoporin_C"/>
    <property type="match status" value="1"/>
</dbReference>
<feature type="region of interest" description="Disordered" evidence="8">
    <location>
        <begin position="56"/>
        <end position="116"/>
    </location>
</feature>
<evidence type="ECO:0000259" key="10">
    <source>
        <dbReference type="Pfam" id="PF08801"/>
    </source>
</evidence>
<keyword evidence="3" id="KW-0813">Transport</keyword>
<dbReference type="PANTHER" id="PTHR13405:SF11">
    <property type="entry name" value="NUCLEAR PORE COMPLEX PROTEIN NUP133"/>
    <property type="match status" value="1"/>
</dbReference>
<evidence type="ECO:0000256" key="1">
    <source>
        <dbReference type="ARBA" id="ARBA00004259"/>
    </source>
</evidence>
<evidence type="ECO:0000313" key="11">
    <source>
        <dbReference type="EMBL" id="KAH6600250.1"/>
    </source>
</evidence>
<evidence type="ECO:0000256" key="7">
    <source>
        <dbReference type="ARBA" id="ARBA00023242"/>
    </source>
</evidence>
<evidence type="ECO:0008006" key="13">
    <source>
        <dbReference type="Google" id="ProtNLM"/>
    </source>
</evidence>
<evidence type="ECO:0000256" key="2">
    <source>
        <dbReference type="ARBA" id="ARBA00005569"/>
    </source>
</evidence>
<keyword evidence="6" id="KW-0811">Translocation</keyword>
<keyword evidence="4" id="KW-0509">mRNA transport</keyword>
<feature type="compositionally biased region" description="Low complexity" evidence="8">
    <location>
        <begin position="67"/>
        <end position="76"/>
    </location>
</feature>
<proteinExistence type="inferred from homology"/>
<evidence type="ECO:0000256" key="3">
    <source>
        <dbReference type="ARBA" id="ARBA00022448"/>
    </source>
</evidence>
<dbReference type="InterPro" id="IPR014908">
    <property type="entry name" value="Nucleoporin_Nup133/Nup155_N"/>
</dbReference>
<feature type="domain" description="Nucleoporin Nup133/Nup155-like N-terminal" evidence="10">
    <location>
        <begin position="176"/>
        <end position="502"/>
    </location>
</feature>
<dbReference type="InterPro" id="IPR037624">
    <property type="entry name" value="Nup133-like"/>
</dbReference>
<sequence length="1318" mass="145618">MFSQTPRRTTNARTATPAPSRGGTAAAASAAANASVASIASSGLANNTSGVVVSRGDRLATTPGPRALAAGSSLLARHTKTEPRPARRAFANTSSASITGPGLPAASFSRPATPLNASTMSVDKHLTTPAGGQSSNNSSRPIPELILLQSRTHKATVIGESHPDAVQYIEEARLDANALHAIVDQSSGYAAIAVPDRCFVWQYNKRNSSHIVQCLQFPFAVDSHNEQHALVSFVSPSIGGARYTGLVACTADGLVRYWGNISFGPESFRDIRIPLGSNDCVTFLINCEPVGFMLGTQNSSVFRISLFDSNGASHLSCTPMQHPSGMFNRVASLFGYGSQDSETTPIADGKLVCLIPGKVVDGNTACELYVLTCQSLQKWVVSKSQPDRFVFEMDICTAIKSYFDSITPGGHGSLHVRIEDADYTRDDQIAILVGTSDNGDIFNYTVIVCREINGVLNLNSLPPRQLNLSQSGRDAPTLSLALSNGGPFFFVSTEDHIVISTLEADVEFEENLPFTQADTHILGLGVEKSRNLHQDSNTPISAVVVFYGSNSSLVQISVSASAVHADAGLVFGEEMTDQLKERATQILCTKLEQAVFFGSSSSERSNPIAFDLIQPGGDIDAATLHVSNSILNSSSPHIHTIIDTRAQLSSRFHRIDRIISFISTHGLLDKVSLATRFKLSFNAEMISSGEGLWRLINLVRGSPESVSKNRHLLILQDSIDRFMTGQLSQEDPIKDFFEHVLERMGDFLVFVVERVQDISTGSSDTDAYFQIFELNRISMIILTTALEYRYDNLTRYGLPAEAIVETWTASERVISSLISLYEVTVKFLRGSFASLYPTVNEVSNELDIYDIECSSVVELKNKMGLQLCKLADLLIGAFYERISFLNTCGPQEERSLYALKELHKASLDKIIQPLVTIGHSDRAFDLAEKYREFKMLVDLCLSDDNSVHRIRTYLDMFSFDFSDPLFSTYIQREMYRDLVEQPAQYHDHLNRFFALNSFPQLAWIQDIAVGRYTDASNALWEVAGGSILRDKQLLALSLSKLAAVEAADSLESYQESKMALQFDHAQELVILQNTTAIEFMKLIVEDPLASGMDVDKQASIIVSKRFSLFNQSHPELTKMALRSLRDLLRGAKLEFQDTVQLFTMQDPILSEDGESDLYVSAMELIGEYLKGRFSRGDDVNVVESDIEQFYVHLVWRRAWLSGGWGEILSHLRHSSMEQTHMLIRRTSAFALIHHAHAQGTDRPYMLEYLISPLETGSIPTPMLLRTLHPDLDDAHAQNLCLEYAAEQDAFAQLVHECNLGQMYNECVRLCVVEMDEMI</sequence>
<evidence type="ECO:0000256" key="6">
    <source>
        <dbReference type="ARBA" id="ARBA00023010"/>
    </source>
</evidence>